<sequence length="338" mass="38906">MIISYTDIVNELKIENISSEAYTLAKKYGYLPYMVQRYIDMLGLTDTEKLLNTFEHFNFSPVILCNYIYTDCDRLVHRLREHGFILSSIPWCRYCYKVVSQPSSPSLGSTHEFLKGLYYVYRDSSSLIPPLVLNPTQNTYILDMCAAPGGKTVHILLLIDDRGIVIANDISLRRGASLISNLYRMGFKSYIVLAENAVRLPEKIDIKFDYILLDAPCSAEGAIMFDRNRKTKTPQQVLAKLVKREIELLYSALKLVKPGGIIVYTTCSIAPEENEYVITKVLEHVEDMEIIEPSLNLWFRGLTKFRDLKFNKDVSKCIRIWPHIHGMEGYFICSLKKR</sequence>
<dbReference type="InterPro" id="IPR049560">
    <property type="entry name" value="MeTrfase_RsmB-F_NOP2_cat"/>
</dbReference>
<protein>
    <submittedName>
        <fullName evidence="7">RsmB/NOP family class I SAM-dependent RNA methyltransferase</fullName>
    </submittedName>
</protein>
<evidence type="ECO:0000313" key="6">
    <source>
        <dbReference type="EMBL" id="HGN36079.1"/>
    </source>
</evidence>
<evidence type="ECO:0000259" key="5">
    <source>
        <dbReference type="PROSITE" id="PS51686"/>
    </source>
</evidence>
<gene>
    <name evidence="6" type="ORF">ENT87_00795</name>
    <name evidence="7" type="ORF">ENU30_08465</name>
</gene>
<dbReference type="PANTHER" id="PTHR22807:SF74">
    <property type="entry name" value="TRNA (CYTOSINE(48)-C(5))-METHYLTRANSFERASE"/>
    <property type="match status" value="1"/>
</dbReference>
<dbReference type="AlphaFoldDB" id="A0A7J3JSN0"/>
<dbReference type="PROSITE" id="PS51686">
    <property type="entry name" value="SAM_MT_RSMB_NOP"/>
    <property type="match status" value="1"/>
</dbReference>
<dbReference type="CDD" id="cd02440">
    <property type="entry name" value="AdoMet_MTases"/>
    <property type="match status" value="1"/>
</dbReference>
<dbReference type="GO" id="GO:0030488">
    <property type="term" value="P:tRNA methylation"/>
    <property type="evidence" value="ECO:0007669"/>
    <property type="project" value="TreeGrafter"/>
</dbReference>
<evidence type="ECO:0000256" key="4">
    <source>
        <dbReference type="ARBA" id="ARBA00022884"/>
    </source>
</evidence>
<name>A0A7J3JSN0_9CREN</name>
<dbReference type="Gene3D" id="3.40.50.150">
    <property type="entry name" value="Vaccinia Virus protein VP39"/>
    <property type="match status" value="1"/>
</dbReference>
<dbReference type="Gene3D" id="3.30.70.1170">
    <property type="entry name" value="Sun protein, domain 3"/>
    <property type="match status" value="1"/>
</dbReference>
<evidence type="ECO:0000313" key="7">
    <source>
        <dbReference type="EMBL" id="HGQ18985.1"/>
    </source>
</evidence>
<organism evidence="7">
    <name type="scientific">Ignisphaera aggregans</name>
    <dbReference type="NCBI Taxonomy" id="334771"/>
    <lineage>
        <taxon>Archaea</taxon>
        <taxon>Thermoproteota</taxon>
        <taxon>Thermoprotei</taxon>
        <taxon>Desulfurococcales</taxon>
        <taxon>Desulfurococcaceae</taxon>
        <taxon>Ignisphaera</taxon>
    </lineage>
</organism>
<accession>A0A7J3JSN0</accession>
<dbReference type="Pfam" id="PF01189">
    <property type="entry name" value="Methyltr_RsmB-F"/>
    <property type="match status" value="1"/>
</dbReference>
<keyword evidence="3" id="KW-0949">S-adenosyl-L-methionine</keyword>
<dbReference type="GO" id="GO:0016428">
    <property type="term" value="F:tRNA (cytidine-5-)-methyltransferase activity"/>
    <property type="evidence" value="ECO:0007669"/>
    <property type="project" value="TreeGrafter"/>
</dbReference>
<dbReference type="PRINTS" id="PR02008">
    <property type="entry name" value="RCMTFAMILY"/>
</dbReference>
<dbReference type="InterPro" id="IPR023267">
    <property type="entry name" value="RCMT"/>
</dbReference>
<reference evidence="7" key="1">
    <citation type="journal article" date="2020" name="mSystems">
        <title>Genome- and Community-Level Interaction Insights into Carbon Utilization and Element Cycling Functions of Hydrothermarchaeota in Hydrothermal Sediment.</title>
        <authorList>
            <person name="Zhou Z."/>
            <person name="Liu Y."/>
            <person name="Xu W."/>
            <person name="Pan J."/>
            <person name="Luo Z.H."/>
            <person name="Li M."/>
        </authorList>
    </citation>
    <scope>NUCLEOTIDE SEQUENCE [LARGE SCALE GENOMIC DNA]</scope>
    <source>
        <strain evidence="6">SpSt-618</strain>
        <strain evidence="7">SpSt-657</strain>
    </source>
</reference>
<dbReference type="InterPro" id="IPR001678">
    <property type="entry name" value="MeTrfase_RsmB-F_NOP2_dom"/>
</dbReference>
<feature type="domain" description="SAM-dependent MTase RsmB/NOP-type" evidence="5">
    <location>
        <begin position="51"/>
        <end position="338"/>
    </location>
</feature>
<evidence type="ECO:0000256" key="1">
    <source>
        <dbReference type="ARBA" id="ARBA00022603"/>
    </source>
</evidence>
<proteinExistence type="predicted"/>
<keyword evidence="2 7" id="KW-0808">Transferase</keyword>
<comment type="caution">
    <text evidence="7">The sequence shown here is derived from an EMBL/GenBank/DDBJ whole genome shotgun (WGS) entry which is preliminary data.</text>
</comment>
<evidence type="ECO:0000256" key="3">
    <source>
        <dbReference type="ARBA" id="ARBA00022691"/>
    </source>
</evidence>
<dbReference type="InterPro" id="IPR011023">
    <property type="entry name" value="Nop2p"/>
</dbReference>
<evidence type="ECO:0000256" key="2">
    <source>
        <dbReference type="ARBA" id="ARBA00022679"/>
    </source>
</evidence>
<dbReference type="PANTHER" id="PTHR22807">
    <property type="entry name" value="NOP2 YEAST -RELATED NOL1/NOP2/FMU SUN DOMAIN-CONTAINING"/>
    <property type="match status" value="1"/>
</dbReference>
<dbReference type="SUPFAM" id="SSF53335">
    <property type="entry name" value="S-adenosyl-L-methionine-dependent methyltransferases"/>
    <property type="match status" value="1"/>
</dbReference>
<keyword evidence="1 7" id="KW-0489">Methyltransferase</keyword>
<keyword evidence="4" id="KW-0694">RNA-binding</keyword>
<dbReference type="EMBL" id="DTAI01000026">
    <property type="protein sequence ID" value="HGN36079.1"/>
    <property type="molecule type" value="Genomic_DNA"/>
</dbReference>
<dbReference type="GO" id="GO:0003723">
    <property type="term" value="F:RNA binding"/>
    <property type="evidence" value="ECO:0007669"/>
    <property type="project" value="UniProtKB-KW"/>
</dbReference>
<dbReference type="EMBL" id="DTBZ01000156">
    <property type="protein sequence ID" value="HGQ18985.1"/>
    <property type="molecule type" value="Genomic_DNA"/>
</dbReference>
<dbReference type="InterPro" id="IPR029063">
    <property type="entry name" value="SAM-dependent_MTases_sf"/>
</dbReference>
<dbReference type="NCBIfam" id="TIGR00446">
    <property type="entry name" value="nop2p"/>
    <property type="match status" value="1"/>
</dbReference>